<dbReference type="RefSeq" id="YP_007007471.1">
    <property type="nucleotide sequence ID" value="NC_019526.1"/>
</dbReference>
<keyword evidence="1" id="KW-0472">Membrane</keyword>
<keyword evidence="1" id="KW-0812">Transmembrane</keyword>
<dbReference type="Proteomes" id="UP000007524">
    <property type="component" value="Segment"/>
</dbReference>
<dbReference type="KEGG" id="vg:14012904"/>
<feature type="transmembrane region" description="Helical" evidence="1">
    <location>
        <begin position="6"/>
        <end position="29"/>
    </location>
</feature>
<evidence type="ECO:0000313" key="2">
    <source>
        <dbReference type="EMBL" id="AFA44589.1"/>
    </source>
</evidence>
<reference evidence="2 3" key="1">
    <citation type="journal article" date="2012" name="J. Virol.">
        <title>Genome of Klebsiella sp.-Infecting Bacteriophage vB_KleM_RaK2.</title>
        <authorList>
            <person name="Simoliunas E."/>
            <person name="Kaliniene L."/>
            <person name="Truncaite L."/>
            <person name="Klausa V."/>
            <person name="Zajanckauskaite A."/>
            <person name="Meskys R."/>
        </authorList>
    </citation>
    <scope>NUCLEOTIDE SEQUENCE [LARGE SCALE GENOMIC DNA]</scope>
</reference>
<protein>
    <recommendedName>
        <fullName evidence="4">Transmembrane protein</fullName>
    </recommendedName>
</protein>
<feature type="transmembrane region" description="Helical" evidence="1">
    <location>
        <begin position="50"/>
        <end position="70"/>
    </location>
</feature>
<proteinExistence type="predicted"/>
<keyword evidence="3" id="KW-1185">Reference proteome</keyword>
<sequence>MNVIEIIVVAYHILAVLLILSVLVDYALGFDKLKFIYQYFDDNFDSDNPVHVFLGLEFMCLILVLFIPIIGTGTSLFFITAITLLYFVVIVLILVLYSVAYGIEKIRNKRLTKK</sequence>
<organism evidence="2 3">
    <name type="scientific">Klebsiella phage vB_KleM_RaK2</name>
    <dbReference type="NCBI Taxonomy" id="1147094"/>
    <lineage>
        <taxon>Viruses</taxon>
        <taxon>Duplodnaviria</taxon>
        <taxon>Heunggongvirae</taxon>
        <taxon>Uroviricota</taxon>
        <taxon>Caudoviricetes</taxon>
        <taxon>Alcyoneusvirus</taxon>
        <taxon>Alcyoneusvirus RaK2</taxon>
    </lineage>
</organism>
<accession>H6X4C3</accession>
<dbReference type="GeneID" id="14012904"/>
<name>H6X4C3_9CAUD</name>
<feature type="transmembrane region" description="Helical" evidence="1">
    <location>
        <begin position="76"/>
        <end position="103"/>
    </location>
</feature>
<gene>
    <name evidence="2" type="ORF">RaK2_00316</name>
</gene>
<evidence type="ECO:0008006" key="4">
    <source>
        <dbReference type="Google" id="ProtNLM"/>
    </source>
</evidence>
<dbReference type="EMBL" id="JQ513383">
    <property type="protein sequence ID" value="AFA44589.1"/>
    <property type="molecule type" value="Genomic_DNA"/>
</dbReference>
<keyword evidence="1" id="KW-1133">Transmembrane helix</keyword>
<evidence type="ECO:0000256" key="1">
    <source>
        <dbReference type="SAM" id="Phobius"/>
    </source>
</evidence>
<evidence type="ECO:0000313" key="3">
    <source>
        <dbReference type="Proteomes" id="UP000007524"/>
    </source>
</evidence>